<name>A0A177T9N6_9BASI</name>
<organism evidence="1 2">
    <name type="scientific">Tilletia indica</name>
    <dbReference type="NCBI Taxonomy" id="43049"/>
    <lineage>
        <taxon>Eukaryota</taxon>
        <taxon>Fungi</taxon>
        <taxon>Dikarya</taxon>
        <taxon>Basidiomycota</taxon>
        <taxon>Ustilaginomycotina</taxon>
        <taxon>Exobasidiomycetes</taxon>
        <taxon>Tilletiales</taxon>
        <taxon>Tilletiaceae</taxon>
        <taxon>Tilletia</taxon>
    </lineage>
</organism>
<reference evidence="1" key="2">
    <citation type="journal article" date="2019" name="IMA Fungus">
        <title>Genome sequencing and comparison of five Tilletia species to identify candidate genes for the detection of regulated species infecting wheat.</title>
        <authorList>
            <person name="Nguyen H.D.T."/>
            <person name="Sultana T."/>
            <person name="Kesanakurti P."/>
            <person name="Hambleton S."/>
        </authorList>
    </citation>
    <scope>NUCLEOTIDE SEQUENCE</scope>
    <source>
        <strain evidence="1">DAOMC 236416</strain>
    </source>
</reference>
<gene>
    <name evidence="1" type="ORF">A4X13_0g2736</name>
</gene>
<dbReference type="InterPro" id="IPR046348">
    <property type="entry name" value="SIS_dom_sf"/>
</dbReference>
<dbReference type="Gene3D" id="3.40.50.10490">
    <property type="entry name" value="Glucose-6-phosphate isomerase like protein, domain 1"/>
    <property type="match status" value="1"/>
</dbReference>
<dbReference type="InterPro" id="IPR035474">
    <property type="entry name" value="SIS_Kpsf"/>
</dbReference>
<dbReference type="InterPro" id="IPR001347">
    <property type="entry name" value="SIS_dom"/>
</dbReference>
<dbReference type="Pfam" id="PF01380">
    <property type="entry name" value="SIS"/>
    <property type="match status" value="1"/>
</dbReference>
<keyword evidence="2" id="KW-1185">Reference proteome</keyword>
<evidence type="ECO:0000313" key="1">
    <source>
        <dbReference type="EMBL" id="KAE8256283.1"/>
    </source>
</evidence>
<dbReference type="EMBL" id="LWDF02000137">
    <property type="protein sequence ID" value="KAE8256283.1"/>
    <property type="molecule type" value="Genomic_DNA"/>
</dbReference>
<reference evidence="1" key="1">
    <citation type="submission" date="2016-04" db="EMBL/GenBank/DDBJ databases">
        <authorList>
            <person name="Nguyen H.D."/>
            <person name="Samba Siva P."/>
            <person name="Cullis J."/>
            <person name="Levesque C.A."/>
            <person name="Hambleton S."/>
        </authorList>
    </citation>
    <scope>NUCLEOTIDE SEQUENCE</scope>
    <source>
        <strain evidence="1">DAOMC 236416</strain>
    </source>
</reference>
<sequence>MSGRNSVANSESSASACSSPSLSPFDASDSSGSRTSSFSSSSFSQFDGLTQLKGENAHEFGEEDSASAVGGKSRFDALTFAAQSLHAQSLALAHASWRVAHHPYTRVAFADALSLLHDTIAPSTGRPGGKIVWTGVGKSGLIGRKLHATALSLGVPSCFLHPVEALHGDLGCVTPNQDVVIALSYSGGSPELVALLPHLERRGVKTVAMCGRRKEESDLGRASAAWIDCRTVINDDEEVDMEVQDLTISTSDLPPPVTARQPLQQSASSWTIAAKAPRPVLVDHHEASPTRLPAPTSSTTVALAMGDTLLLTLAQMCDLDATVFGMNHPGGKIGEAVRAAEPVASVLV</sequence>
<dbReference type="GO" id="GO:0097367">
    <property type="term" value="F:carbohydrate derivative binding"/>
    <property type="evidence" value="ECO:0007669"/>
    <property type="project" value="InterPro"/>
</dbReference>
<dbReference type="PANTHER" id="PTHR38418:SF2">
    <property type="entry name" value="SUGAR ISOMERASE, KPSF_GUTQ (AFU_ORTHOLOGUE AFUA_6G08860)"/>
    <property type="match status" value="1"/>
</dbReference>
<accession>A0A177T9N6</accession>
<dbReference type="GO" id="GO:1901135">
    <property type="term" value="P:carbohydrate derivative metabolic process"/>
    <property type="evidence" value="ECO:0007669"/>
    <property type="project" value="InterPro"/>
</dbReference>
<dbReference type="AlphaFoldDB" id="A0A177T9N6"/>
<proteinExistence type="predicted"/>
<dbReference type="CDD" id="cd05014">
    <property type="entry name" value="SIS_Kpsf"/>
    <property type="match status" value="1"/>
</dbReference>
<dbReference type="SUPFAM" id="SSF53697">
    <property type="entry name" value="SIS domain"/>
    <property type="match status" value="1"/>
</dbReference>
<dbReference type="PANTHER" id="PTHR38418">
    <property type="entry name" value="SUGAR ISOMERASE, KPSF/GUTQ (AFU_ORTHOLOGUE AFUA_6G08860)"/>
    <property type="match status" value="1"/>
</dbReference>
<comment type="caution">
    <text evidence="1">The sequence shown here is derived from an EMBL/GenBank/DDBJ whole genome shotgun (WGS) entry which is preliminary data.</text>
</comment>
<evidence type="ECO:0000313" key="2">
    <source>
        <dbReference type="Proteomes" id="UP000077521"/>
    </source>
</evidence>
<dbReference type="Proteomes" id="UP000077521">
    <property type="component" value="Unassembled WGS sequence"/>
</dbReference>
<protein>
    <submittedName>
        <fullName evidence="1">Uncharacterized protein</fullName>
    </submittedName>
</protein>
<dbReference type="PROSITE" id="PS51464">
    <property type="entry name" value="SIS"/>
    <property type="match status" value="1"/>
</dbReference>